<keyword evidence="1" id="KW-0732">Signal</keyword>
<name>A0ABT9BA45_9BACT</name>
<dbReference type="EMBL" id="JAUQSY010000004">
    <property type="protein sequence ID" value="MDO7874645.1"/>
    <property type="molecule type" value="Genomic_DNA"/>
</dbReference>
<proteinExistence type="predicted"/>
<evidence type="ECO:0000313" key="2">
    <source>
        <dbReference type="EMBL" id="MDO7874645.1"/>
    </source>
</evidence>
<gene>
    <name evidence="2" type="ORF">Q5H93_07865</name>
</gene>
<feature type="chain" id="PRO_5045055349" evidence="1">
    <location>
        <begin position="27"/>
        <end position="325"/>
    </location>
</feature>
<dbReference type="RefSeq" id="WP_305005957.1">
    <property type="nucleotide sequence ID" value="NZ_JAUQSY010000004.1"/>
</dbReference>
<sequence>MISVRRFVPSCLLAVAALLIVGRTSAQGLRGPTAVTHSPYYHAYQPKAIPGANARIGVLPVRLQHPAAARILAQTRAPELLDSLTRYLSRQPGLLPVALPAGAKSNSLPEVYFGSPDQELPGTLPGYVLNLQNPNPGKGVVQLAGWNGQGKTRQLLLELMVTQKLDYLLVPLVRESQLYFSMKTASAGPFSTGGATATDYYLDSGSGHVQHLTRLENLNATTTVLALAGALINAKGEVVLIGAEGLGDTGSGLQPARLGNNEAYEFTAADYNKLLAPARRADLPGNPPAWQEAANQLTQRLTGRQPYAEASPYLFLLVDSPVQQH</sequence>
<dbReference type="Proteomes" id="UP001176429">
    <property type="component" value="Unassembled WGS sequence"/>
</dbReference>
<evidence type="ECO:0000256" key="1">
    <source>
        <dbReference type="SAM" id="SignalP"/>
    </source>
</evidence>
<reference evidence="2" key="1">
    <citation type="submission" date="2023-07" db="EMBL/GenBank/DDBJ databases">
        <authorList>
            <person name="Kim M.K."/>
        </authorList>
    </citation>
    <scope>NUCLEOTIDE SEQUENCE</scope>
    <source>
        <strain evidence="2">ASUV-10-1</strain>
    </source>
</reference>
<accession>A0ABT9BA45</accession>
<comment type="caution">
    <text evidence="2">The sequence shown here is derived from an EMBL/GenBank/DDBJ whole genome shotgun (WGS) entry which is preliminary data.</text>
</comment>
<organism evidence="2 3">
    <name type="scientific">Hymenobacter aranciens</name>
    <dbReference type="NCBI Taxonomy" id="3063996"/>
    <lineage>
        <taxon>Bacteria</taxon>
        <taxon>Pseudomonadati</taxon>
        <taxon>Bacteroidota</taxon>
        <taxon>Cytophagia</taxon>
        <taxon>Cytophagales</taxon>
        <taxon>Hymenobacteraceae</taxon>
        <taxon>Hymenobacter</taxon>
    </lineage>
</organism>
<keyword evidence="3" id="KW-1185">Reference proteome</keyword>
<feature type="signal peptide" evidence="1">
    <location>
        <begin position="1"/>
        <end position="26"/>
    </location>
</feature>
<protein>
    <submittedName>
        <fullName evidence="2">Uncharacterized protein</fullName>
    </submittedName>
</protein>
<evidence type="ECO:0000313" key="3">
    <source>
        <dbReference type="Proteomes" id="UP001176429"/>
    </source>
</evidence>